<proteinExistence type="predicted"/>
<dbReference type="AlphaFoldDB" id="A0A8H7PY00"/>
<evidence type="ECO:0000313" key="3">
    <source>
        <dbReference type="Proteomes" id="UP000612746"/>
    </source>
</evidence>
<feature type="region of interest" description="Disordered" evidence="1">
    <location>
        <begin position="36"/>
        <end position="89"/>
    </location>
</feature>
<sequence length="133" mass="15018">MKHRVSFGIVDPSSRIQFVPRQQGNQFMTGIHVTIPDRKKKKKATNDTPDGMDAAEDNESGFLVSQLPPEGITSEDGTVNVRPLEQDEWEHMRQMHGGDHVWTAVRKRKQKQSTMMDEGQEQDMGGTSIDVEP</sequence>
<gene>
    <name evidence="2" type="ORF">INT44_008615</name>
</gene>
<keyword evidence="3" id="KW-1185">Reference proteome</keyword>
<reference evidence="2" key="1">
    <citation type="submission" date="2020-12" db="EMBL/GenBank/DDBJ databases">
        <title>Metabolic potential, ecology and presence of endohyphal bacteria is reflected in genomic diversity of Mucoromycotina.</title>
        <authorList>
            <person name="Muszewska A."/>
            <person name="Okrasinska A."/>
            <person name="Steczkiewicz K."/>
            <person name="Drgas O."/>
            <person name="Orlowska M."/>
            <person name="Perlinska-Lenart U."/>
            <person name="Aleksandrzak-Piekarczyk T."/>
            <person name="Szatraj K."/>
            <person name="Zielenkiewicz U."/>
            <person name="Pilsyk S."/>
            <person name="Malc E."/>
            <person name="Mieczkowski P."/>
            <person name="Kruszewska J.S."/>
            <person name="Biernat P."/>
            <person name="Pawlowska J."/>
        </authorList>
    </citation>
    <scope>NUCLEOTIDE SEQUENCE</scope>
    <source>
        <strain evidence="2">WA0000051536</strain>
    </source>
</reference>
<organism evidence="2 3">
    <name type="scientific">Umbelopsis vinacea</name>
    <dbReference type="NCBI Taxonomy" id="44442"/>
    <lineage>
        <taxon>Eukaryota</taxon>
        <taxon>Fungi</taxon>
        <taxon>Fungi incertae sedis</taxon>
        <taxon>Mucoromycota</taxon>
        <taxon>Mucoromycotina</taxon>
        <taxon>Umbelopsidomycetes</taxon>
        <taxon>Umbelopsidales</taxon>
        <taxon>Umbelopsidaceae</taxon>
        <taxon>Umbelopsis</taxon>
    </lineage>
</organism>
<dbReference type="OrthoDB" id="10315060at2759"/>
<protein>
    <submittedName>
        <fullName evidence="2">Uncharacterized protein</fullName>
    </submittedName>
</protein>
<accession>A0A8H7PY00</accession>
<evidence type="ECO:0000256" key="1">
    <source>
        <dbReference type="SAM" id="MobiDB-lite"/>
    </source>
</evidence>
<dbReference type="Proteomes" id="UP000612746">
    <property type="component" value="Unassembled WGS sequence"/>
</dbReference>
<evidence type="ECO:0000313" key="2">
    <source>
        <dbReference type="EMBL" id="KAG2181800.1"/>
    </source>
</evidence>
<dbReference type="EMBL" id="JAEPRA010000008">
    <property type="protein sequence ID" value="KAG2181800.1"/>
    <property type="molecule type" value="Genomic_DNA"/>
</dbReference>
<comment type="caution">
    <text evidence="2">The sequence shown here is derived from an EMBL/GenBank/DDBJ whole genome shotgun (WGS) entry which is preliminary data.</text>
</comment>
<name>A0A8H7PY00_9FUNG</name>
<feature type="region of interest" description="Disordered" evidence="1">
    <location>
        <begin position="106"/>
        <end position="133"/>
    </location>
</feature>